<keyword evidence="3" id="KW-0723">Serine/threonine-protein kinase</keyword>
<dbReference type="InterPro" id="IPR000719">
    <property type="entry name" value="Prot_kinase_dom"/>
</dbReference>
<evidence type="ECO:0000256" key="7">
    <source>
        <dbReference type="ARBA" id="ARBA00022840"/>
    </source>
</evidence>
<dbReference type="GO" id="GO:0005524">
    <property type="term" value="F:ATP binding"/>
    <property type="evidence" value="ECO:0007669"/>
    <property type="project" value="UniProtKB-KW"/>
</dbReference>
<dbReference type="Pfam" id="PF00069">
    <property type="entry name" value="Pkinase"/>
    <property type="match status" value="1"/>
</dbReference>
<dbReference type="PROSITE" id="PS50011">
    <property type="entry name" value="PROTEIN_KINASE_DOM"/>
    <property type="match status" value="1"/>
</dbReference>
<dbReference type="PANTHER" id="PTHR24056">
    <property type="entry name" value="CELL DIVISION PROTEIN KINASE"/>
    <property type="match status" value="1"/>
</dbReference>
<dbReference type="OrthoDB" id="48098at2759"/>
<dbReference type="PROSITE" id="PS00108">
    <property type="entry name" value="PROTEIN_KINASE_ST"/>
    <property type="match status" value="1"/>
</dbReference>
<evidence type="ECO:0000256" key="11">
    <source>
        <dbReference type="ARBA" id="ARBA00042858"/>
    </source>
</evidence>
<dbReference type="GO" id="GO:0007165">
    <property type="term" value="P:signal transduction"/>
    <property type="evidence" value="ECO:0007669"/>
    <property type="project" value="TreeGrafter"/>
</dbReference>
<evidence type="ECO:0000256" key="10">
    <source>
        <dbReference type="ARBA" id="ARBA00041902"/>
    </source>
</evidence>
<comment type="subunit">
    <text evidence="8">May form a complex composed of at least the catalytic subunit CRK2 and a cyclin.</text>
</comment>
<dbReference type="SMART" id="SM00220">
    <property type="entry name" value="S_TKc"/>
    <property type="match status" value="1"/>
</dbReference>
<dbReference type="InterPro" id="IPR050108">
    <property type="entry name" value="CDK"/>
</dbReference>
<dbReference type="Proteomes" id="UP000266841">
    <property type="component" value="Unassembled WGS sequence"/>
</dbReference>
<evidence type="ECO:0000256" key="3">
    <source>
        <dbReference type="ARBA" id="ARBA00022527"/>
    </source>
</evidence>
<evidence type="ECO:0000256" key="2">
    <source>
        <dbReference type="ARBA" id="ARBA00012425"/>
    </source>
</evidence>
<keyword evidence="7" id="KW-0067">ATP-binding</keyword>
<evidence type="ECO:0000313" key="13">
    <source>
        <dbReference type="EMBL" id="EJK53264.1"/>
    </source>
</evidence>
<dbReference type="GO" id="GO:0010389">
    <property type="term" value="P:regulation of G2/M transition of mitotic cell cycle"/>
    <property type="evidence" value="ECO:0007669"/>
    <property type="project" value="TreeGrafter"/>
</dbReference>
<dbReference type="GO" id="GO:0000307">
    <property type="term" value="C:cyclin-dependent protein kinase holoenzyme complex"/>
    <property type="evidence" value="ECO:0007669"/>
    <property type="project" value="TreeGrafter"/>
</dbReference>
<comment type="caution">
    <text evidence="13">The sequence shown here is derived from an EMBL/GenBank/DDBJ whole genome shotgun (WGS) entry which is preliminary data.</text>
</comment>
<dbReference type="GO" id="GO:0004693">
    <property type="term" value="F:cyclin-dependent protein serine/threonine kinase activity"/>
    <property type="evidence" value="ECO:0007669"/>
    <property type="project" value="UniProtKB-EC"/>
</dbReference>
<evidence type="ECO:0000256" key="9">
    <source>
        <dbReference type="ARBA" id="ARBA00039612"/>
    </source>
</evidence>
<keyword evidence="14" id="KW-1185">Reference proteome</keyword>
<dbReference type="eggNOG" id="KOG0594">
    <property type="taxonomic scope" value="Eukaryota"/>
</dbReference>
<dbReference type="InterPro" id="IPR011009">
    <property type="entry name" value="Kinase-like_dom_sf"/>
</dbReference>
<accession>K0RLV8</accession>
<evidence type="ECO:0000256" key="8">
    <source>
        <dbReference type="ARBA" id="ARBA00038543"/>
    </source>
</evidence>
<name>K0RLV8_THAOC</name>
<dbReference type="OMA" id="ASHTNIC"/>
<dbReference type="EMBL" id="AGNL01038114">
    <property type="protein sequence ID" value="EJK53264.1"/>
    <property type="molecule type" value="Genomic_DNA"/>
</dbReference>
<dbReference type="GO" id="GO:0005737">
    <property type="term" value="C:cytoplasm"/>
    <property type="evidence" value="ECO:0007669"/>
    <property type="project" value="TreeGrafter"/>
</dbReference>
<evidence type="ECO:0000313" key="14">
    <source>
        <dbReference type="Proteomes" id="UP000266841"/>
    </source>
</evidence>
<dbReference type="GO" id="GO:0000082">
    <property type="term" value="P:G1/S transition of mitotic cell cycle"/>
    <property type="evidence" value="ECO:0007669"/>
    <property type="project" value="TreeGrafter"/>
</dbReference>
<evidence type="ECO:0000256" key="6">
    <source>
        <dbReference type="ARBA" id="ARBA00022777"/>
    </source>
</evidence>
<keyword evidence="5" id="KW-0547">Nucleotide-binding</keyword>
<keyword evidence="4" id="KW-0808">Transferase</keyword>
<dbReference type="EC" id="2.7.11.22" evidence="2"/>
<evidence type="ECO:0000256" key="5">
    <source>
        <dbReference type="ARBA" id="ARBA00022741"/>
    </source>
</evidence>
<dbReference type="SUPFAM" id="SSF56112">
    <property type="entry name" value="Protein kinase-like (PK-like)"/>
    <property type="match status" value="1"/>
</dbReference>
<sequence>MMSSSSPSQTIVELNEIDASSSPVNPLIARGAFGTVDLALLVNWSETSTSDGGGACGRDGSSGSSIVESVSLVAIKTIPNATMAKSPEMQLTREAFAELNALRLLNGHENVTPLLAYYAGSSGKAGGGLAQWDWAGGSNAQSSPTSLCLVCPYHPVDLFDALNYRRLGSFRDGPPHESIRLTSPVLKSVAFDALSALVHLHSHHILHRDVKPSNLYVTREGRIQLADFGLAKAVPLVPLGEGGEPHNKNGAQSPTEQLQVSVTTGLCTLQYRPIELLLGGNGVINSSGDGSGINGAFDLWSIGCIFVELMTLSGPVFPGRSVLDQISRIFGVLGTPDEESWPGISRLPDWKMFSFEKKEGTGLRSKVADRRIWDELGLITSQLLTLDPAKRPSAKTCLELLSFDEQNKRRAHLSVVSELIPPELQIFSQLQDPNRKDCMDQMSNAKQHAVKLAENRRAYPTSCAKKMNNLERWTCKNKFSGMTKGEVEGSEMHAEGYSVSPAAGSLQILAEQWGAAMQDEAAIGVMVL</sequence>
<dbReference type="Gene3D" id="1.10.510.10">
    <property type="entry name" value="Transferase(Phosphotransferase) domain 1"/>
    <property type="match status" value="1"/>
</dbReference>
<dbReference type="GO" id="GO:0005634">
    <property type="term" value="C:nucleus"/>
    <property type="evidence" value="ECO:0007669"/>
    <property type="project" value="TreeGrafter"/>
</dbReference>
<proteinExistence type="inferred from homology"/>
<comment type="similarity">
    <text evidence="1">Belongs to the protein kinase superfamily. CMGC Ser/Thr protein kinase family. CDC2/CDKX subfamily.</text>
</comment>
<evidence type="ECO:0000256" key="4">
    <source>
        <dbReference type="ARBA" id="ARBA00022679"/>
    </source>
</evidence>
<keyword evidence="6" id="KW-0418">Kinase</keyword>
<feature type="non-terminal residue" evidence="13">
    <location>
        <position position="528"/>
    </location>
</feature>
<dbReference type="GO" id="GO:0010468">
    <property type="term" value="P:regulation of gene expression"/>
    <property type="evidence" value="ECO:0007669"/>
    <property type="project" value="TreeGrafter"/>
</dbReference>
<gene>
    <name evidence="13" type="ORF">THAOC_27329</name>
</gene>
<feature type="domain" description="Protein kinase" evidence="12">
    <location>
        <begin position="22"/>
        <end position="403"/>
    </location>
</feature>
<evidence type="ECO:0000256" key="1">
    <source>
        <dbReference type="ARBA" id="ARBA00006485"/>
    </source>
</evidence>
<organism evidence="13 14">
    <name type="scientific">Thalassiosira oceanica</name>
    <name type="common">Marine diatom</name>
    <dbReference type="NCBI Taxonomy" id="159749"/>
    <lineage>
        <taxon>Eukaryota</taxon>
        <taxon>Sar</taxon>
        <taxon>Stramenopiles</taxon>
        <taxon>Ochrophyta</taxon>
        <taxon>Bacillariophyta</taxon>
        <taxon>Coscinodiscophyceae</taxon>
        <taxon>Thalassiosirophycidae</taxon>
        <taxon>Thalassiosirales</taxon>
        <taxon>Thalassiosiraceae</taxon>
        <taxon>Thalassiosira</taxon>
    </lineage>
</organism>
<protein>
    <recommendedName>
        <fullName evidence="9">Cyclin-dependent kinase 2 homolog</fullName>
        <ecNumber evidence="2">2.7.11.22</ecNumber>
    </recommendedName>
    <alternativeName>
        <fullName evidence="10">Cell division control protein 2 homolog</fullName>
    </alternativeName>
    <alternativeName>
        <fullName evidence="11">cdc2-related kinase 2</fullName>
    </alternativeName>
</protein>
<reference evidence="13 14" key="1">
    <citation type="journal article" date="2012" name="Genome Biol.">
        <title>Genome and low-iron response of an oceanic diatom adapted to chronic iron limitation.</title>
        <authorList>
            <person name="Lommer M."/>
            <person name="Specht M."/>
            <person name="Roy A.S."/>
            <person name="Kraemer L."/>
            <person name="Andreson R."/>
            <person name="Gutowska M.A."/>
            <person name="Wolf J."/>
            <person name="Bergner S.V."/>
            <person name="Schilhabel M.B."/>
            <person name="Klostermeier U.C."/>
            <person name="Beiko R.G."/>
            <person name="Rosenstiel P."/>
            <person name="Hippler M."/>
            <person name="Laroche J."/>
        </authorList>
    </citation>
    <scope>NUCLEOTIDE SEQUENCE [LARGE SCALE GENOMIC DNA]</scope>
    <source>
        <strain evidence="13 14">CCMP1005</strain>
    </source>
</reference>
<dbReference type="AlphaFoldDB" id="K0RLV8"/>
<evidence type="ECO:0000259" key="12">
    <source>
        <dbReference type="PROSITE" id="PS50011"/>
    </source>
</evidence>
<dbReference type="PANTHER" id="PTHR24056:SF254">
    <property type="entry name" value="CYCLIN-DEPENDENT KINASE 2"/>
    <property type="match status" value="1"/>
</dbReference>
<dbReference type="GO" id="GO:0030332">
    <property type="term" value="F:cyclin binding"/>
    <property type="evidence" value="ECO:0007669"/>
    <property type="project" value="TreeGrafter"/>
</dbReference>
<dbReference type="InterPro" id="IPR008271">
    <property type="entry name" value="Ser/Thr_kinase_AS"/>
</dbReference>